<organism evidence="4 5">
    <name type="scientific">Parashewanella spongiae</name>
    <dbReference type="NCBI Taxonomy" id="342950"/>
    <lineage>
        <taxon>Bacteria</taxon>
        <taxon>Pseudomonadati</taxon>
        <taxon>Pseudomonadota</taxon>
        <taxon>Gammaproteobacteria</taxon>
        <taxon>Alteromonadales</taxon>
        <taxon>Shewanellaceae</taxon>
        <taxon>Parashewanella</taxon>
    </lineage>
</organism>
<evidence type="ECO:0000313" key="4">
    <source>
        <dbReference type="EMBL" id="RJY17448.1"/>
    </source>
</evidence>
<gene>
    <name evidence="4" type="ORF">D5R81_08405</name>
</gene>
<evidence type="ECO:0000256" key="2">
    <source>
        <dbReference type="PIRSR" id="PIRSR640198-2"/>
    </source>
</evidence>
<dbReference type="PANTHER" id="PTHR13504:SF38">
    <property type="entry name" value="FIDO DOMAIN-CONTAINING PROTEIN"/>
    <property type="match status" value="1"/>
</dbReference>
<evidence type="ECO:0000313" key="5">
    <source>
        <dbReference type="Proteomes" id="UP000273022"/>
    </source>
</evidence>
<feature type="active site" evidence="1">
    <location>
        <position position="387"/>
    </location>
</feature>
<reference evidence="4 5" key="1">
    <citation type="submission" date="2018-09" db="EMBL/GenBank/DDBJ databases">
        <title>Phylogeny of the Shewanellaceae, and recommendation for two new genera, Pseudoshewanella and Parashewanella.</title>
        <authorList>
            <person name="Wang G."/>
        </authorList>
    </citation>
    <scope>NUCLEOTIDE SEQUENCE [LARGE SCALE GENOMIC DNA]</scope>
    <source>
        <strain evidence="4 5">KCTC 22492</strain>
    </source>
</reference>
<dbReference type="AlphaFoldDB" id="A0A3A6TWP3"/>
<dbReference type="InterPro" id="IPR036597">
    <property type="entry name" value="Fido-like_dom_sf"/>
</dbReference>
<keyword evidence="2" id="KW-0067">ATP-binding</keyword>
<dbReference type="Pfam" id="PF02661">
    <property type="entry name" value="Fic"/>
    <property type="match status" value="1"/>
</dbReference>
<evidence type="ECO:0000259" key="3">
    <source>
        <dbReference type="PROSITE" id="PS51459"/>
    </source>
</evidence>
<dbReference type="Gene3D" id="1.10.3290.10">
    <property type="entry name" value="Fido-like domain"/>
    <property type="match status" value="1"/>
</dbReference>
<dbReference type="OrthoDB" id="9807853at2"/>
<dbReference type="SUPFAM" id="SSF140931">
    <property type="entry name" value="Fic-like"/>
    <property type="match status" value="1"/>
</dbReference>
<comment type="caution">
    <text evidence="4">The sequence shown here is derived from an EMBL/GenBank/DDBJ whole genome shotgun (WGS) entry which is preliminary data.</text>
</comment>
<dbReference type="PROSITE" id="PS51459">
    <property type="entry name" value="FIDO"/>
    <property type="match status" value="1"/>
</dbReference>
<sequence>MSQLIFAENTVESKKLAKSVAEGKLKRLRAGIYTDAKWEDIPNLINSKWHQIVTYLYPDAMVSHSSAVYLLPKENVIFITAPVKIRKKVKISDLLTIEVLPGNVELLKEPFQPNAFRSSPARYLLENLQISHKDVDSVKSLGKAWVEKELCRLLERYGEQELNRIRDTARSHAQSLNMKKESDILCGLIGAILSTQPIDTLSTATAIATAKNEPFDPNRINLFNALADYLKQCSLKGHPYNYNTASWRHLSFFESYFSNYIEGTEFEIDEAEKIIFEKNEINHRHQDSHDVMSVFDVVQDYTEMITVPNNADELMNLLSQRHALIMEARPEKRPGKLKLSINKAGDSVFVKPEQVEGTISQAFSVYSELPEGLPRAIFMQFLISECHPFDDGNGRLSRIMMNAELAYAEQFKIIVPTVHRESYLNGLRQATRNGKFRTLTKVFSDLHGYTSSVNWSDYAEARYQLEKDYADKLPDQGVAVFNKQISKYRIELPVG</sequence>
<dbReference type="InterPro" id="IPR040198">
    <property type="entry name" value="Fido_containing"/>
</dbReference>
<evidence type="ECO:0000256" key="1">
    <source>
        <dbReference type="PIRSR" id="PIRSR640198-1"/>
    </source>
</evidence>
<dbReference type="GO" id="GO:0005524">
    <property type="term" value="F:ATP binding"/>
    <property type="evidence" value="ECO:0007669"/>
    <property type="project" value="UniProtKB-KW"/>
</dbReference>
<keyword evidence="5" id="KW-1185">Reference proteome</keyword>
<dbReference type="RefSeq" id="WP_121853209.1">
    <property type="nucleotide sequence ID" value="NZ_CP037952.1"/>
</dbReference>
<dbReference type="EMBL" id="QYYH01000042">
    <property type="protein sequence ID" value="RJY17448.1"/>
    <property type="molecule type" value="Genomic_DNA"/>
</dbReference>
<feature type="binding site" evidence="2">
    <location>
        <begin position="391"/>
        <end position="398"/>
    </location>
    <ligand>
        <name>ATP</name>
        <dbReference type="ChEBI" id="CHEBI:30616"/>
    </ligand>
</feature>
<dbReference type="InterPro" id="IPR003812">
    <property type="entry name" value="Fido"/>
</dbReference>
<dbReference type="PANTHER" id="PTHR13504">
    <property type="entry name" value="FIDO DOMAIN-CONTAINING PROTEIN DDB_G0283145"/>
    <property type="match status" value="1"/>
</dbReference>
<name>A0A3A6TWP3_9GAMM</name>
<dbReference type="Proteomes" id="UP000273022">
    <property type="component" value="Unassembled WGS sequence"/>
</dbReference>
<feature type="domain" description="Fido" evidence="3">
    <location>
        <begin position="313"/>
        <end position="445"/>
    </location>
</feature>
<protein>
    <submittedName>
        <fullName evidence="4">Cell filamentation protein Fic</fullName>
    </submittedName>
</protein>
<proteinExistence type="predicted"/>
<keyword evidence="2" id="KW-0547">Nucleotide-binding</keyword>
<accession>A0A3A6TWP3</accession>